<evidence type="ECO:0000313" key="2">
    <source>
        <dbReference type="EMBL" id="QRV02339.1"/>
    </source>
</evidence>
<protein>
    <submittedName>
        <fullName evidence="2">DUF3806 domain-containing protein</fullName>
    </submittedName>
</protein>
<reference evidence="2 3" key="1">
    <citation type="submission" date="2021-02" db="EMBL/GenBank/DDBJ databases">
        <title>Complete Genome Sequence of Arcanobacterium phocisimile strain DSM 26142T from a harbour seal.</title>
        <authorList>
            <person name="Borowiak M."/>
            <person name="Alssahen M."/>
            <person name="Malorny B."/>
            <person name="Laemmler C."/>
            <person name="Siebert U."/>
            <person name="Ploetz M."/>
            <person name="Abdulmawjood A."/>
        </authorList>
    </citation>
    <scope>NUCLEOTIDE SEQUENCE [LARGE SCALE GENOMIC DNA]</scope>
    <source>
        <strain evidence="2 3">DSM 26142</strain>
    </source>
</reference>
<gene>
    <name evidence="2" type="ORF">JTE88_00820</name>
</gene>
<evidence type="ECO:0000313" key="3">
    <source>
        <dbReference type="Proteomes" id="UP000602653"/>
    </source>
</evidence>
<dbReference type="EMBL" id="CP070228">
    <property type="protein sequence ID" value="QRV02339.1"/>
    <property type="molecule type" value="Genomic_DNA"/>
</dbReference>
<sequence length="142" mass="15555">MTSLHVRQLSESEIERITSSSQHAEDRGLLENLEMLDKTAAQLRTDPSADITAELDILGAALGLHLSQLTGMQWAAVTDGVESAIVLIGTAGESTIVVYPFDVVQRRWNDENDEIFRAYVAEVLASIQQSQKTANENQTAVE</sequence>
<dbReference type="Proteomes" id="UP000602653">
    <property type="component" value="Chromosome"/>
</dbReference>
<dbReference type="InterPro" id="IPR024266">
    <property type="entry name" value="DUF3806"/>
</dbReference>
<dbReference type="Pfam" id="PF12713">
    <property type="entry name" value="DUF3806"/>
    <property type="match status" value="1"/>
</dbReference>
<keyword evidence="3" id="KW-1185">Reference proteome</keyword>
<organism evidence="2 3">
    <name type="scientific">Arcanobacterium phocisimile</name>
    <dbReference type="NCBI Taxonomy" id="1302235"/>
    <lineage>
        <taxon>Bacteria</taxon>
        <taxon>Bacillati</taxon>
        <taxon>Actinomycetota</taxon>
        <taxon>Actinomycetes</taxon>
        <taxon>Actinomycetales</taxon>
        <taxon>Actinomycetaceae</taxon>
        <taxon>Arcanobacterium</taxon>
    </lineage>
</organism>
<name>A0ABX7IIS9_9ACTO</name>
<dbReference type="RefSeq" id="WP_204424740.1">
    <property type="nucleotide sequence ID" value="NZ_CP070228.1"/>
</dbReference>
<evidence type="ECO:0000259" key="1">
    <source>
        <dbReference type="Pfam" id="PF12713"/>
    </source>
</evidence>
<accession>A0ABX7IIS9</accession>
<feature type="domain" description="DUF3806" evidence="1">
    <location>
        <begin position="33"/>
        <end position="113"/>
    </location>
</feature>
<proteinExistence type="predicted"/>